<dbReference type="EMBL" id="CH473966">
    <property type="protein sequence ID" value="EDL95989.1"/>
    <property type="molecule type" value="Genomic_DNA"/>
</dbReference>
<reference evidence="1 2" key="1">
    <citation type="submission" date="2005-09" db="EMBL/GenBank/DDBJ databases">
        <authorList>
            <person name="Mural R.J."/>
            <person name="Li P.W."/>
            <person name="Adams M.D."/>
            <person name="Amanatides P.G."/>
            <person name="Baden-Tillson H."/>
            <person name="Barnstead M."/>
            <person name="Chin S.H."/>
            <person name="Dew I."/>
            <person name="Evans C.A."/>
            <person name="Ferriera S."/>
            <person name="Flanigan M."/>
            <person name="Fosler C."/>
            <person name="Glodek A."/>
            <person name="Gu Z."/>
            <person name="Holt R.A."/>
            <person name="Jennings D."/>
            <person name="Kraft C.L."/>
            <person name="Lu F."/>
            <person name="Nguyen T."/>
            <person name="Nusskern D.R."/>
            <person name="Pfannkoch C.M."/>
            <person name="Sitter C."/>
            <person name="Sutton G.G."/>
            <person name="Venter J.C."/>
            <person name="Wang Z."/>
            <person name="Woodage T."/>
            <person name="Zheng X.H."/>
            <person name="Zhong F."/>
        </authorList>
    </citation>
    <scope>NUCLEOTIDE SEQUENCE [LARGE SCALE GENOMIC DNA]</scope>
    <source>
        <strain>BN</strain>
        <strain evidence="2">Sprague-Dawley</strain>
    </source>
</reference>
<accession>A6IQ24</accession>
<proteinExistence type="predicted"/>
<gene>
    <name evidence="1" type="ORF">rCG_36258</name>
</gene>
<dbReference type="Proteomes" id="UP000234681">
    <property type="component" value="Chromosome X"/>
</dbReference>
<protein>
    <submittedName>
        <fullName evidence="1">RCG36258</fullName>
    </submittedName>
</protein>
<evidence type="ECO:0000313" key="1">
    <source>
        <dbReference type="EMBL" id="EDL95989.1"/>
    </source>
</evidence>
<evidence type="ECO:0000313" key="2">
    <source>
        <dbReference type="Proteomes" id="UP000234681"/>
    </source>
</evidence>
<dbReference type="AlphaFoldDB" id="A6IQ24"/>
<name>A6IQ24_RAT</name>
<sequence length="79" mass="8837">MWIFFFGMTTGWRNRGSGHPAMTVIVTIPKSAILVKEATQPLKAKTYNQRTRVRFPKVPSTCELEQGREGGGRMGSLPK</sequence>
<organism evidence="1 2">
    <name type="scientific">Rattus norvegicus</name>
    <name type="common">Rat</name>
    <dbReference type="NCBI Taxonomy" id="10116"/>
    <lineage>
        <taxon>Eukaryota</taxon>
        <taxon>Metazoa</taxon>
        <taxon>Chordata</taxon>
        <taxon>Craniata</taxon>
        <taxon>Vertebrata</taxon>
        <taxon>Euteleostomi</taxon>
        <taxon>Mammalia</taxon>
        <taxon>Eutheria</taxon>
        <taxon>Euarchontoglires</taxon>
        <taxon>Glires</taxon>
        <taxon>Rodentia</taxon>
        <taxon>Myomorpha</taxon>
        <taxon>Muroidea</taxon>
        <taxon>Muridae</taxon>
        <taxon>Murinae</taxon>
        <taxon>Rattus</taxon>
    </lineage>
</organism>